<evidence type="ECO:0000313" key="3">
    <source>
        <dbReference type="Proteomes" id="UP001187192"/>
    </source>
</evidence>
<dbReference type="EMBL" id="BTGU01000456">
    <property type="protein sequence ID" value="GMN67458.1"/>
    <property type="molecule type" value="Genomic_DNA"/>
</dbReference>
<sequence>MANPRRSSYSLNINTNINQSSGSASSENPLSQLHSQSSSSSRVSLCYLSLLHFLKKPHAFPFLLSVFLLLTWLFLRIQRSPHFSADSSRLRHSHRQRSQFDDSQANLRRFTSGFPSLIANDKRGWLLNPVSLALDSGLL</sequence>
<feature type="transmembrane region" description="Helical" evidence="1">
    <location>
        <begin position="58"/>
        <end position="75"/>
    </location>
</feature>
<comment type="caution">
    <text evidence="2">The sequence shown here is derived from an EMBL/GenBank/DDBJ whole genome shotgun (WGS) entry which is preliminary data.</text>
</comment>
<dbReference type="PANTHER" id="PTHR37742">
    <property type="entry name" value="OS01G0810200 PROTEIN"/>
    <property type="match status" value="1"/>
</dbReference>
<dbReference type="PANTHER" id="PTHR37742:SF1">
    <property type="entry name" value="OS01G0810200 PROTEIN"/>
    <property type="match status" value="1"/>
</dbReference>
<evidence type="ECO:0000256" key="1">
    <source>
        <dbReference type="SAM" id="Phobius"/>
    </source>
</evidence>
<name>A0AA88J7S1_FICCA</name>
<dbReference type="GO" id="GO:0005768">
    <property type="term" value="C:endosome"/>
    <property type="evidence" value="ECO:0007669"/>
    <property type="project" value="TreeGrafter"/>
</dbReference>
<keyword evidence="1" id="KW-1133">Transmembrane helix</keyword>
<evidence type="ECO:0000313" key="2">
    <source>
        <dbReference type="EMBL" id="GMN67458.1"/>
    </source>
</evidence>
<feature type="non-terminal residue" evidence="2">
    <location>
        <position position="139"/>
    </location>
</feature>
<accession>A0AA88J7S1</accession>
<reference evidence="2" key="1">
    <citation type="submission" date="2023-07" db="EMBL/GenBank/DDBJ databases">
        <title>draft genome sequence of fig (Ficus carica).</title>
        <authorList>
            <person name="Takahashi T."/>
            <person name="Nishimura K."/>
        </authorList>
    </citation>
    <scope>NUCLEOTIDE SEQUENCE</scope>
</reference>
<proteinExistence type="predicted"/>
<keyword evidence="1" id="KW-0812">Transmembrane</keyword>
<dbReference type="AlphaFoldDB" id="A0AA88J7S1"/>
<dbReference type="Proteomes" id="UP001187192">
    <property type="component" value="Unassembled WGS sequence"/>
</dbReference>
<keyword evidence="1" id="KW-0472">Membrane</keyword>
<dbReference type="GO" id="GO:0005802">
    <property type="term" value="C:trans-Golgi network"/>
    <property type="evidence" value="ECO:0007669"/>
    <property type="project" value="TreeGrafter"/>
</dbReference>
<gene>
    <name evidence="2" type="ORF">TIFTF001_036522</name>
</gene>
<keyword evidence="3" id="KW-1185">Reference proteome</keyword>
<protein>
    <submittedName>
        <fullName evidence="2">Uncharacterized protein</fullName>
    </submittedName>
</protein>
<organism evidence="2 3">
    <name type="scientific">Ficus carica</name>
    <name type="common">Common fig</name>
    <dbReference type="NCBI Taxonomy" id="3494"/>
    <lineage>
        <taxon>Eukaryota</taxon>
        <taxon>Viridiplantae</taxon>
        <taxon>Streptophyta</taxon>
        <taxon>Embryophyta</taxon>
        <taxon>Tracheophyta</taxon>
        <taxon>Spermatophyta</taxon>
        <taxon>Magnoliopsida</taxon>
        <taxon>eudicotyledons</taxon>
        <taxon>Gunneridae</taxon>
        <taxon>Pentapetalae</taxon>
        <taxon>rosids</taxon>
        <taxon>fabids</taxon>
        <taxon>Rosales</taxon>
        <taxon>Moraceae</taxon>
        <taxon>Ficeae</taxon>
        <taxon>Ficus</taxon>
    </lineage>
</organism>